<dbReference type="AlphaFoldDB" id="A0A7W9CTE8"/>
<dbReference type="EMBL" id="JACHOO010000001">
    <property type="protein sequence ID" value="MBB5751067.1"/>
    <property type="molecule type" value="Genomic_DNA"/>
</dbReference>
<evidence type="ECO:0000259" key="1">
    <source>
        <dbReference type="PROSITE" id="PS51704"/>
    </source>
</evidence>
<dbReference type="InterPro" id="IPR030395">
    <property type="entry name" value="GP_PDE_dom"/>
</dbReference>
<gene>
    <name evidence="2" type="ORF">GGQ63_000110</name>
</gene>
<dbReference type="GO" id="GO:0008889">
    <property type="term" value="F:glycerophosphodiester phosphodiesterase activity"/>
    <property type="evidence" value="ECO:0007669"/>
    <property type="project" value="UniProtKB-EC"/>
</dbReference>
<dbReference type="SUPFAM" id="SSF51695">
    <property type="entry name" value="PLC-like phosphodiesterases"/>
    <property type="match status" value="1"/>
</dbReference>
<comment type="caution">
    <text evidence="2">The sequence shown here is derived from an EMBL/GenBank/DDBJ whole genome shotgun (WGS) entry which is preliminary data.</text>
</comment>
<organism evidence="2 3">
    <name type="scientific">Prosthecomicrobium pneumaticum</name>
    <dbReference type="NCBI Taxonomy" id="81895"/>
    <lineage>
        <taxon>Bacteria</taxon>
        <taxon>Pseudomonadati</taxon>
        <taxon>Pseudomonadota</taxon>
        <taxon>Alphaproteobacteria</taxon>
        <taxon>Hyphomicrobiales</taxon>
        <taxon>Kaistiaceae</taxon>
        <taxon>Prosthecomicrobium</taxon>
    </lineage>
</organism>
<dbReference type="Pfam" id="PF03009">
    <property type="entry name" value="GDPD"/>
    <property type="match status" value="1"/>
</dbReference>
<proteinExistence type="predicted"/>
<dbReference type="Proteomes" id="UP000523821">
    <property type="component" value="Unassembled WGS sequence"/>
</dbReference>
<dbReference type="PROSITE" id="PS51704">
    <property type="entry name" value="GP_PDE"/>
    <property type="match status" value="1"/>
</dbReference>
<evidence type="ECO:0000313" key="2">
    <source>
        <dbReference type="EMBL" id="MBB5751067.1"/>
    </source>
</evidence>
<dbReference type="Gene3D" id="3.20.20.190">
    <property type="entry name" value="Phosphatidylinositol (PI) phosphodiesterase"/>
    <property type="match status" value="1"/>
</dbReference>
<sequence length="251" mass="27473">MRAPDWLTARPIAHRGYHDAAAGRVENTLGAAAAAAERGFSIEVDLQRTADGEVVVFHDDTVDRLMHGSGRVDTMTLAELRALRFRDGVERIPTLAELFALVAGAVPLVLELKSLFDGDRRLEAAVAPILAAYRGPAVVMSFDPDSMRAMKRLLPGIPRGLVADAYRKGPDWDFLSPPRRFALRHLLAAPAVQPAFVSYAIDDLPTFETRLLEAWFGVGLITWTVRTRAQREKAKAVGAQITFEGFDPDAA</sequence>
<dbReference type="GO" id="GO:0006629">
    <property type="term" value="P:lipid metabolic process"/>
    <property type="evidence" value="ECO:0007669"/>
    <property type="project" value="InterPro"/>
</dbReference>
<protein>
    <submittedName>
        <fullName evidence="2">Glycerophosphoryl diester phosphodiesterase</fullName>
        <ecNumber evidence="2">3.1.4.46</ecNumber>
    </submittedName>
</protein>
<dbReference type="EC" id="3.1.4.46" evidence="2"/>
<reference evidence="2 3" key="1">
    <citation type="submission" date="2020-08" db="EMBL/GenBank/DDBJ databases">
        <title>Genomic Encyclopedia of Type Strains, Phase IV (KMG-IV): sequencing the most valuable type-strain genomes for metagenomic binning, comparative biology and taxonomic classification.</title>
        <authorList>
            <person name="Goeker M."/>
        </authorList>
    </citation>
    <scope>NUCLEOTIDE SEQUENCE [LARGE SCALE GENOMIC DNA]</scope>
    <source>
        <strain evidence="2 3">DSM 16268</strain>
    </source>
</reference>
<evidence type="ECO:0000313" key="3">
    <source>
        <dbReference type="Proteomes" id="UP000523821"/>
    </source>
</evidence>
<feature type="domain" description="GP-PDE" evidence="1">
    <location>
        <begin position="9"/>
        <end position="251"/>
    </location>
</feature>
<dbReference type="RefSeq" id="WP_183851652.1">
    <property type="nucleotide sequence ID" value="NZ_JACHOO010000001.1"/>
</dbReference>
<keyword evidence="2" id="KW-0378">Hydrolase</keyword>
<dbReference type="InterPro" id="IPR017946">
    <property type="entry name" value="PLC-like_Pdiesterase_TIM-brl"/>
</dbReference>
<name>A0A7W9CTE8_9HYPH</name>
<dbReference type="PANTHER" id="PTHR46211:SF1">
    <property type="entry name" value="GLYCEROPHOSPHODIESTER PHOSPHODIESTERASE, CYTOPLASMIC"/>
    <property type="match status" value="1"/>
</dbReference>
<keyword evidence="3" id="KW-1185">Reference proteome</keyword>
<accession>A0A7W9CTE8</accession>
<dbReference type="PANTHER" id="PTHR46211">
    <property type="entry name" value="GLYCEROPHOSPHORYL DIESTER PHOSPHODIESTERASE"/>
    <property type="match status" value="1"/>
</dbReference>